<dbReference type="Proteomes" id="UP000078046">
    <property type="component" value="Unassembled WGS sequence"/>
</dbReference>
<evidence type="ECO:0000256" key="1">
    <source>
        <dbReference type="SAM" id="MobiDB-lite"/>
    </source>
</evidence>
<comment type="caution">
    <text evidence="2">The sequence shown here is derived from an EMBL/GenBank/DDBJ whole genome shotgun (WGS) entry which is preliminary data.</text>
</comment>
<protein>
    <submittedName>
        <fullName evidence="2">Uncharacterized protein</fullName>
    </submittedName>
</protein>
<gene>
    <name evidence="2" type="ORF">A3Q56_03008</name>
</gene>
<proteinExistence type="predicted"/>
<dbReference type="EMBL" id="LWCA01000321">
    <property type="protein sequence ID" value="OAF69190.1"/>
    <property type="molecule type" value="Genomic_DNA"/>
</dbReference>
<evidence type="ECO:0000313" key="3">
    <source>
        <dbReference type="Proteomes" id="UP000078046"/>
    </source>
</evidence>
<reference evidence="2 3" key="1">
    <citation type="submission" date="2016-04" db="EMBL/GenBank/DDBJ databases">
        <title>The genome of Intoshia linei affirms orthonectids as highly simplified spiralians.</title>
        <authorList>
            <person name="Mikhailov K.V."/>
            <person name="Slusarev G.S."/>
            <person name="Nikitin M.A."/>
            <person name="Logacheva M.D."/>
            <person name="Penin A."/>
            <person name="Aleoshin V."/>
            <person name="Panchin Y.V."/>
        </authorList>
    </citation>
    <scope>NUCLEOTIDE SEQUENCE [LARGE SCALE GENOMIC DNA]</scope>
    <source>
        <strain evidence="2">Intl2013</strain>
        <tissue evidence="2">Whole animal</tissue>
    </source>
</reference>
<feature type="region of interest" description="Disordered" evidence="1">
    <location>
        <begin position="1"/>
        <end position="35"/>
    </location>
</feature>
<feature type="compositionally biased region" description="Polar residues" evidence="1">
    <location>
        <begin position="1"/>
        <end position="10"/>
    </location>
</feature>
<evidence type="ECO:0000313" key="2">
    <source>
        <dbReference type="EMBL" id="OAF69190.1"/>
    </source>
</evidence>
<keyword evidence="3" id="KW-1185">Reference proteome</keyword>
<name>A0A177B4Z7_9BILA</name>
<sequence length="108" mass="12631">MYTTVNSNYQPRGYSYNPRFAGKPRLTHQPPNYTSNPFAMRSKINHRMAGVDTIRTSNMLNLLKRNDPNSNLSFITNSLSSRVDQVKEMERNYSYAQEKIDKQNQSMY</sequence>
<dbReference type="AlphaFoldDB" id="A0A177B4Z7"/>
<accession>A0A177B4Z7</accession>
<organism evidence="2 3">
    <name type="scientific">Intoshia linei</name>
    <dbReference type="NCBI Taxonomy" id="1819745"/>
    <lineage>
        <taxon>Eukaryota</taxon>
        <taxon>Metazoa</taxon>
        <taxon>Spiralia</taxon>
        <taxon>Lophotrochozoa</taxon>
        <taxon>Mesozoa</taxon>
        <taxon>Orthonectida</taxon>
        <taxon>Rhopaluridae</taxon>
        <taxon>Intoshia</taxon>
    </lineage>
</organism>